<name>A0A7W6QYY7_9HYPH</name>
<sequence length="91" mass="10233">MNNETGELLHEERVPGGTFFRAGIIERQHGHDIIGCPDAFRESMFAQQYYIFGRQPMLTGHDTGRKSETKFAHVLAPGFIMKPETVLSPAN</sequence>
<evidence type="ECO:0000313" key="1">
    <source>
        <dbReference type="EMBL" id="MBB4233780.1"/>
    </source>
</evidence>
<evidence type="ECO:0000313" key="2">
    <source>
        <dbReference type="Proteomes" id="UP000540909"/>
    </source>
</evidence>
<dbReference type="EMBL" id="JACIFY010000001">
    <property type="protein sequence ID" value="MBB4233780.1"/>
    <property type="molecule type" value="Genomic_DNA"/>
</dbReference>
<dbReference type="AlphaFoldDB" id="A0A7W6QYY7"/>
<dbReference type="Proteomes" id="UP000540909">
    <property type="component" value="Unassembled WGS sequence"/>
</dbReference>
<protein>
    <submittedName>
        <fullName evidence="1">Uncharacterized protein</fullName>
    </submittedName>
</protein>
<proteinExistence type="predicted"/>
<gene>
    <name evidence="1" type="ORF">GGD57_000318</name>
</gene>
<reference evidence="1 2" key="1">
    <citation type="submission" date="2020-08" db="EMBL/GenBank/DDBJ databases">
        <title>Genomic Encyclopedia of Type Strains, Phase IV (KMG-V): Genome sequencing to study the core and pangenomes of soil and plant-associated prokaryotes.</title>
        <authorList>
            <person name="Whitman W."/>
        </authorList>
    </citation>
    <scope>NUCLEOTIDE SEQUENCE [LARGE SCALE GENOMIC DNA]</scope>
    <source>
        <strain evidence="1 2">SEMIA 4089</strain>
    </source>
</reference>
<accession>A0A7W6QYY7</accession>
<organism evidence="1 2">
    <name type="scientific">Rhizobium esperanzae</name>
    <dbReference type="NCBI Taxonomy" id="1967781"/>
    <lineage>
        <taxon>Bacteria</taxon>
        <taxon>Pseudomonadati</taxon>
        <taxon>Pseudomonadota</taxon>
        <taxon>Alphaproteobacteria</taxon>
        <taxon>Hyphomicrobiales</taxon>
        <taxon>Rhizobiaceae</taxon>
        <taxon>Rhizobium/Agrobacterium group</taxon>
        <taxon>Rhizobium</taxon>
    </lineage>
</organism>
<comment type="caution">
    <text evidence="1">The sequence shown here is derived from an EMBL/GenBank/DDBJ whole genome shotgun (WGS) entry which is preliminary data.</text>
</comment>